<proteinExistence type="predicted"/>
<evidence type="ECO:0000313" key="2">
    <source>
        <dbReference type="Proteomes" id="UP000636709"/>
    </source>
</evidence>
<organism evidence="1 2">
    <name type="scientific">Digitaria exilis</name>
    <dbReference type="NCBI Taxonomy" id="1010633"/>
    <lineage>
        <taxon>Eukaryota</taxon>
        <taxon>Viridiplantae</taxon>
        <taxon>Streptophyta</taxon>
        <taxon>Embryophyta</taxon>
        <taxon>Tracheophyta</taxon>
        <taxon>Spermatophyta</taxon>
        <taxon>Magnoliopsida</taxon>
        <taxon>Liliopsida</taxon>
        <taxon>Poales</taxon>
        <taxon>Poaceae</taxon>
        <taxon>PACMAD clade</taxon>
        <taxon>Panicoideae</taxon>
        <taxon>Panicodae</taxon>
        <taxon>Paniceae</taxon>
        <taxon>Anthephorinae</taxon>
        <taxon>Digitaria</taxon>
    </lineage>
</organism>
<sequence length="38" mass="4367">MEIRIETVMKPLQIFSQGFGILQPGLSKTMLKNRMQMA</sequence>
<dbReference type="AlphaFoldDB" id="A0A835E4A2"/>
<comment type="caution">
    <text evidence="1">The sequence shown here is derived from an EMBL/GenBank/DDBJ whole genome shotgun (WGS) entry which is preliminary data.</text>
</comment>
<dbReference type="Proteomes" id="UP000636709">
    <property type="component" value="Unassembled WGS sequence"/>
</dbReference>
<dbReference type="EMBL" id="JACEFO010002379">
    <property type="protein sequence ID" value="KAF8662897.1"/>
    <property type="molecule type" value="Genomic_DNA"/>
</dbReference>
<keyword evidence="2" id="KW-1185">Reference proteome</keyword>
<reference evidence="1" key="1">
    <citation type="submission" date="2020-07" db="EMBL/GenBank/DDBJ databases">
        <title>Genome sequence and genetic diversity analysis of an under-domesticated orphan crop, white fonio (Digitaria exilis).</title>
        <authorList>
            <person name="Bennetzen J.L."/>
            <person name="Chen S."/>
            <person name="Ma X."/>
            <person name="Wang X."/>
            <person name="Yssel A.E.J."/>
            <person name="Chaluvadi S.R."/>
            <person name="Johnson M."/>
            <person name="Gangashetty P."/>
            <person name="Hamidou F."/>
            <person name="Sanogo M.D."/>
            <person name="Zwaenepoel A."/>
            <person name="Wallace J."/>
            <person name="Van De Peer Y."/>
            <person name="Van Deynze A."/>
        </authorList>
    </citation>
    <scope>NUCLEOTIDE SEQUENCE</scope>
    <source>
        <tissue evidence="1">Leaves</tissue>
    </source>
</reference>
<accession>A0A835E4A2</accession>
<evidence type="ECO:0000313" key="1">
    <source>
        <dbReference type="EMBL" id="KAF8662897.1"/>
    </source>
</evidence>
<gene>
    <name evidence="1" type="ORF">HU200_055479</name>
</gene>
<name>A0A835E4A2_9POAL</name>
<protein>
    <submittedName>
        <fullName evidence="1">Uncharacterized protein</fullName>
    </submittedName>
</protein>